<feature type="chain" id="PRO_5044011981" evidence="1">
    <location>
        <begin position="28"/>
        <end position="230"/>
    </location>
</feature>
<dbReference type="Proteomes" id="UP000827092">
    <property type="component" value="Unassembled WGS sequence"/>
</dbReference>
<evidence type="ECO:0000313" key="3">
    <source>
        <dbReference type="Proteomes" id="UP000827092"/>
    </source>
</evidence>
<proteinExistence type="predicted"/>
<organism evidence="2 3">
    <name type="scientific">Oedothorax gibbosus</name>
    <dbReference type="NCBI Taxonomy" id="931172"/>
    <lineage>
        <taxon>Eukaryota</taxon>
        <taxon>Metazoa</taxon>
        <taxon>Ecdysozoa</taxon>
        <taxon>Arthropoda</taxon>
        <taxon>Chelicerata</taxon>
        <taxon>Arachnida</taxon>
        <taxon>Araneae</taxon>
        <taxon>Araneomorphae</taxon>
        <taxon>Entelegynae</taxon>
        <taxon>Araneoidea</taxon>
        <taxon>Linyphiidae</taxon>
        <taxon>Erigoninae</taxon>
        <taxon>Oedothorax</taxon>
    </lineage>
</organism>
<gene>
    <name evidence="2" type="ORF">JTE90_003661</name>
</gene>
<evidence type="ECO:0000256" key="1">
    <source>
        <dbReference type="SAM" id="SignalP"/>
    </source>
</evidence>
<protein>
    <submittedName>
        <fullName evidence="2">Uncharacterized protein</fullName>
    </submittedName>
</protein>
<dbReference type="EMBL" id="JAFNEN010000029">
    <property type="protein sequence ID" value="KAG8199234.1"/>
    <property type="molecule type" value="Genomic_DNA"/>
</dbReference>
<comment type="caution">
    <text evidence="2">The sequence shown here is derived from an EMBL/GenBank/DDBJ whole genome shotgun (WGS) entry which is preliminary data.</text>
</comment>
<accession>A0AAV6VRI4</accession>
<keyword evidence="1" id="KW-0732">Signal</keyword>
<dbReference type="AlphaFoldDB" id="A0AAV6VRI4"/>
<feature type="signal peptide" evidence="1">
    <location>
        <begin position="1"/>
        <end position="27"/>
    </location>
</feature>
<sequence length="230" mass="25275">MYNPDTMMYKAVIFAVCASFLFVSGDAGDCRHPAPVEKFFASAYTALIVTNDPDFIDHFSMPGGEAGMHVYNVVKKVFDEAHLCNADEIAFLAGRSVARAGSMTLPRLFKNVVYTIGEELLKNKVLDCANAIPLAIEYFVFTKKESEGLDKRQLDSHILGLLKGYGDILAAHHLDLGPVSTDAVQVFAAISEDGSEKPKCQEKWGKKGERLDVWGLVELPNEEVNLAQKS</sequence>
<reference evidence="2 3" key="1">
    <citation type="journal article" date="2022" name="Nat. Ecol. Evol.">
        <title>A masculinizing supergene underlies an exaggerated male reproductive morph in a spider.</title>
        <authorList>
            <person name="Hendrickx F."/>
            <person name="De Corte Z."/>
            <person name="Sonet G."/>
            <person name="Van Belleghem S.M."/>
            <person name="Kostlbacher S."/>
            <person name="Vangestel C."/>
        </authorList>
    </citation>
    <scope>NUCLEOTIDE SEQUENCE [LARGE SCALE GENOMIC DNA]</scope>
    <source>
        <strain evidence="2">W744_W776</strain>
    </source>
</reference>
<name>A0AAV6VRI4_9ARAC</name>
<keyword evidence="3" id="KW-1185">Reference proteome</keyword>
<evidence type="ECO:0000313" key="2">
    <source>
        <dbReference type="EMBL" id="KAG8199234.1"/>
    </source>
</evidence>